<reference evidence="3" key="1">
    <citation type="submission" date="2015-01" db="EMBL/GenBank/DDBJ databases">
        <authorList>
            <person name="Aksoy S."/>
            <person name="Warren W."/>
            <person name="Wilson R.K."/>
        </authorList>
    </citation>
    <scope>NUCLEOTIDE SEQUENCE [LARGE SCALE GENOMIC DNA]</scope>
    <source>
        <strain evidence="3">IAEA</strain>
    </source>
</reference>
<proteinExistence type="predicted"/>
<dbReference type="EMBL" id="JXJN01009451">
    <property type="status" value="NOT_ANNOTATED_CDS"/>
    <property type="molecule type" value="Genomic_DNA"/>
</dbReference>
<evidence type="ECO:0000313" key="3">
    <source>
        <dbReference type="Proteomes" id="UP000092460"/>
    </source>
</evidence>
<dbReference type="EnsemblMetazoa" id="GPPI021147-RA">
    <property type="protein sequence ID" value="GPPI021147-PA"/>
    <property type="gene ID" value="GPPI021147"/>
</dbReference>
<evidence type="ECO:0000256" key="1">
    <source>
        <dbReference type="SAM" id="Phobius"/>
    </source>
</evidence>
<evidence type="ECO:0000313" key="2">
    <source>
        <dbReference type="EnsemblMetazoa" id="GPPI021147-PA"/>
    </source>
</evidence>
<name>A0A1B0B799_9MUSC</name>
<keyword evidence="1" id="KW-0812">Transmembrane</keyword>
<dbReference type="AlphaFoldDB" id="A0A1B0B799"/>
<dbReference type="VEuPathDB" id="VectorBase:GPPI021147"/>
<sequence length="67" mass="7896">MINNFKPISQNLFISLVHFFISYDSSITYVFIDTYKDLFPIKNPRKCRIFLNQNIYGLAIDLISFIA</sequence>
<protein>
    <submittedName>
        <fullName evidence="2">Uncharacterized protein</fullName>
    </submittedName>
</protein>
<feature type="transmembrane region" description="Helical" evidence="1">
    <location>
        <begin position="12"/>
        <end position="32"/>
    </location>
</feature>
<keyword evidence="1" id="KW-1133">Transmembrane helix</keyword>
<keyword evidence="1" id="KW-0472">Membrane</keyword>
<organism evidence="2 3">
    <name type="scientific">Glossina palpalis gambiensis</name>
    <dbReference type="NCBI Taxonomy" id="67801"/>
    <lineage>
        <taxon>Eukaryota</taxon>
        <taxon>Metazoa</taxon>
        <taxon>Ecdysozoa</taxon>
        <taxon>Arthropoda</taxon>
        <taxon>Hexapoda</taxon>
        <taxon>Insecta</taxon>
        <taxon>Pterygota</taxon>
        <taxon>Neoptera</taxon>
        <taxon>Endopterygota</taxon>
        <taxon>Diptera</taxon>
        <taxon>Brachycera</taxon>
        <taxon>Muscomorpha</taxon>
        <taxon>Hippoboscoidea</taxon>
        <taxon>Glossinidae</taxon>
        <taxon>Glossina</taxon>
    </lineage>
</organism>
<keyword evidence="3" id="KW-1185">Reference proteome</keyword>
<dbReference type="Proteomes" id="UP000092460">
    <property type="component" value="Unassembled WGS sequence"/>
</dbReference>
<accession>A0A1B0B799</accession>
<reference evidence="2" key="2">
    <citation type="submission" date="2020-05" db="UniProtKB">
        <authorList>
            <consortium name="EnsemblMetazoa"/>
        </authorList>
    </citation>
    <scope>IDENTIFICATION</scope>
    <source>
        <strain evidence="2">IAEA</strain>
    </source>
</reference>